<protein>
    <submittedName>
        <fullName evidence="1">Uncharacterized protein</fullName>
    </submittedName>
</protein>
<proteinExistence type="predicted"/>
<accession>A0A6J5MB98</accession>
<reference evidence="1" key="1">
    <citation type="submission" date="2020-04" db="EMBL/GenBank/DDBJ databases">
        <authorList>
            <person name="Chiriac C."/>
            <person name="Salcher M."/>
            <person name="Ghai R."/>
            <person name="Kavagutti S V."/>
        </authorList>
    </citation>
    <scope>NUCLEOTIDE SEQUENCE</scope>
</reference>
<evidence type="ECO:0000313" key="1">
    <source>
        <dbReference type="EMBL" id="CAB4143481.1"/>
    </source>
</evidence>
<dbReference type="EMBL" id="LR796420">
    <property type="protein sequence ID" value="CAB4143481.1"/>
    <property type="molecule type" value="Genomic_DNA"/>
</dbReference>
<name>A0A6J5MB98_9CAUD</name>
<sequence>MINETETLVEKQLADLKEDNTYIALSLYPPMGYTTIQKQNNRIFINEGRQGKWEGISESFYDLMVSKYDSRYLQK</sequence>
<gene>
    <name evidence="1" type="ORF">UFOVP449_199</name>
</gene>
<organism evidence="1">
    <name type="scientific">uncultured Caudovirales phage</name>
    <dbReference type="NCBI Taxonomy" id="2100421"/>
    <lineage>
        <taxon>Viruses</taxon>
        <taxon>Duplodnaviria</taxon>
        <taxon>Heunggongvirae</taxon>
        <taxon>Uroviricota</taxon>
        <taxon>Caudoviricetes</taxon>
        <taxon>Peduoviridae</taxon>
        <taxon>Maltschvirus</taxon>
        <taxon>Maltschvirus maltsch</taxon>
    </lineage>
</organism>